<protein>
    <submittedName>
        <fullName evidence="1">Uncharacterized protein</fullName>
    </submittedName>
</protein>
<accession>A0A644YT70</accession>
<comment type="caution">
    <text evidence="1">The sequence shown here is derived from an EMBL/GenBank/DDBJ whole genome shotgun (WGS) entry which is preliminary data.</text>
</comment>
<sequence>MLLGSNLAVNLLEKEKLVFPMEPFLVVIISTPLAPFVPQIAVADASLSTSMDSISVGAIFNKAPKSSLFAVEKSKSSSIFVV</sequence>
<dbReference type="EMBL" id="VSSQ01005993">
    <property type="protein sequence ID" value="MPM31158.1"/>
    <property type="molecule type" value="Genomic_DNA"/>
</dbReference>
<name>A0A644YT70_9ZZZZ</name>
<dbReference type="AlphaFoldDB" id="A0A644YT70"/>
<evidence type="ECO:0000313" key="1">
    <source>
        <dbReference type="EMBL" id="MPM31158.1"/>
    </source>
</evidence>
<proteinExistence type="predicted"/>
<gene>
    <name evidence="1" type="ORF">SDC9_77712</name>
</gene>
<reference evidence="1" key="1">
    <citation type="submission" date="2019-08" db="EMBL/GenBank/DDBJ databases">
        <authorList>
            <person name="Kucharzyk K."/>
            <person name="Murdoch R.W."/>
            <person name="Higgins S."/>
            <person name="Loffler F."/>
        </authorList>
    </citation>
    <scope>NUCLEOTIDE SEQUENCE</scope>
</reference>
<organism evidence="1">
    <name type="scientific">bioreactor metagenome</name>
    <dbReference type="NCBI Taxonomy" id="1076179"/>
    <lineage>
        <taxon>unclassified sequences</taxon>
        <taxon>metagenomes</taxon>
        <taxon>ecological metagenomes</taxon>
    </lineage>
</organism>